<name>A0A422MPV5_TRYRA</name>
<evidence type="ECO:0000313" key="2">
    <source>
        <dbReference type="EMBL" id="RNE95227.1"/>
    </source>
</evidence>
<dbReference type="OrthoDB" id="255204at2759"/>
<evidence type="ECO:0000256" key="1">
    <source>
        <dbReference type="SAM" id="MobiDB-lite"/>
    </source>
</evidence>
<comment type="caution">
    <text evidence="2">The sequence shown here is derived from an EMBL/GenBank/DDBJ whole genome shotgun (WGS) entry which is preliminary data.</text>
</comment>
<feature type="region of interest" description="Disordered" evidence="1">
    <location>
        <begin position="1"/>
        <end position="34"/>
    </location>
</feature>
<dbReference type="EMBL" id="MKGL01000914">
    <property type="protein sequence ID" value="RNE95227.1"/>
    <property type="molecule type" value="Genomic_DNA"/>
</dbReference>
<dbReference type="RefSeq" id="XP_029233184.1">
    <property type="nucleotide sequence ID" value="XM_029387048.1"/>
</dbReference>
<proteinExistence type="predicted"/>
<dbReference type="AlphaFoldDB" id="A0A422MPV5"/>
<protein>
    <submittedName>
        <fullName evidence="2">Uncharacterized protein</fullName>
    </submittedName>
</protein>
<keyword evidence="3" id="KW-1185">Reference proteome</keyword>
<dbReference type="GeneID" id="40334363"/>
<organism evidence="2 3">
    <name type="scientific">Trypanosoma rangeli</name>
    <dbReference type="NCBI Taxonomy" id="5698"/>
    <lineage>
        <taxon>Eukaryota</taxon>
        <taxon>Discoba</taxon>
        <taxon>Euglenozoa</taxon>
        <taxon>Kinetoplastea</taxon>
        <taxon>Metakinetoplastina</taxon>
        <taxon>Trypanosomatida</taxon>
        <taxon>Trypanosomatidae</taxon>
        <taxon>Trypanosoma</taxon>
        <taxon>Herpetosoma</taxon>
    </lineage>
</organism>
<reference evidence="2 3" key="1">
    <citation type="journal article" date="2018" name="BMC Genomics">
        <title>Genomic comparison of Trypanosoma conorhini and Trypanosoma rangeli to Trypanosoma cruzi strains of high and low virulence.</title>
        <authorList>
            <person name="Bradwell K.R."/>
            <person name="Koparde V.N."/>
            <person name="Matveyev A.V."/>
            <person name="Serrano M.G."/>
            <person name="Alves J.M."/>
            <person name="Parikh H."/>
            <person name="Huang B."/>
            <person name="Lee V."/>
            <person name="Espinosa-Alvarez O."/>
            <person name="Ortiz P.A."/>
            <person name="Costa-Martins A.G."/>
            <person name="Teixeira M.M."/>
            <person name="Buck G.A."/>
        </authorList>
    </citation>
    <scope>NUCLEOTIDE SEQUENCE [LARGE SCALE GENOMIC DNA]</scope>
    <source>
        <strain evidence="2 3">AM80</strain>
    </source>
</reference>
<accession>A0A422MPV5</accession>
<dbReference type="Proteomes" id="UP000283634">
    <property type="component" value="Unassembled WGS sequence"/>
</dbReference>
<evidence type="ECO:0000313" key="3">
    <source>
        <dbReference type="Proteomes" id="UP000283634"/>
    </source>
</evidence>
<sequence length="99" mass="10360">MRPMGLFATRDTTPQRVAGVPLSSSSPPPLRKQTHCGATHAAARHKMLLPLNGAPHACGSRAKVPRPYTPKAASASRRETYAAVKACAALRCGPTGCRG</sequence>
<gene>
    <name evidence="2" type="ORF">TraAM80_10430</name>
</gene>